<dbReference type="Pfam" id="PF21773">
    <property type="entry name" value="ODAD1_CC"/>
    <property type="match status" value="1"/>
</dbReference>
<accession>A0A3R7LGA3</accession>
<evidence type="ECO:0000256" key="3">
    <source>
        <dbReference type="SAM" id="MobiDB-lite"/>
    </source>
</evidence>
<proteinExistence type="predicted"/>
<evidence type="ECO:0000313" key="6">
    <source>
        <dbReference type="Proteomes" id="UP000284403"/>
    </source>
</evidence>
<protein>
    <submittedName>
        <fullName evidence="5">Axonemal p66.0</fullName>
    </submittedName>
</protein>
<feature type="region of interest" description="Disordered" evidence="3">
    <location>
        <begin position="1"/>
        <end position="26"/>
    </location>
</feature>
<comment type="caution">
    <text evidence="5">The sequence shown here is derived from an EMBL/GenBank/DDBJ whole genome shotgun (WGS) entry which is preliminary data.</text>
</comment>
<keyword evidence="6" id="KW-1185">Reference proteome</keyword>
<evidence type="ECO:0000313" key="5">
    <source>
        <dbReference type="EMBL" id="RNF26739.1"/>
    </source>
</evidence>
<dbReference type="AlphaFoldDB" id="A0A3R7LGA3"/>
<evidence type="ECO:0000259" key="4">
    <source>
        <dbReference type="Pfam" id="PF21773"/>
    </source>
</evidence>
<sequence length="602" mass="67811">MSEVEGARPSGSPALRRNDAALSSPRGAGATLLESLRRRCVQAELQLREMEDRFRRDCARQEQELELLRIENNKYKTKIEEMRMMQTAPREVLQGALAHGGESKLLKASSRKYCMAREAVERSRDELNEIRARVLATRQRIHETRRKVIGARSRASLSSKLPRRSCAEIELQTRASRSQLRGLEAHVEFETDRRSGFIDAVKELRTEIDVLQTAQRNTGELFRDREHDMLEVMKESSFLIEVCNVLCEERDACQRQLVELQRAFEADNEAYERTFHDLLSVEERDKTVKAKLRESIAKLQGEMQQVVTEREAAERLLGEDDTAFRRATMMNVSHDNDGDGDNTGVSLHLAEFERYISRLADIADSENLSDIESYVCEGGEGRFKLYSVLHRTQDTVAALKQERDALQEARRRATGGPESEQRAREELEELQAQLLQVQSETLEQEQQAECVRSQLDAVLPDVQSIFQALGCDDSLIVAQHGVAALSRGTLNLFLAAIEQRLEEYVAVWRRRQQPLEAQSSMAGYDAPGPTFKLPADASTSTAATPPRPFLSTHEPETSGHDKSLKADPPPGGAARARVQERVLNGVEDANSSQGSREARRSA</sequence>
<feature type="region of interest" description="Disordered" evidence="3">
    <location>
        <begin position="519"/>
        <end position="602"/>
    </location>
</feature>
<dbReference type="InterPro" id="IPR051876">
    <property type="entry name" value="ODA-DC/CCD"/>
</dbReference>
<dbReference type="EMBL" id="MKKU01000029">
    <property type="protein sequence ID" value="RNF26739.1"/>
    <property type="molecule type" value="Genomic_DNA"/>
</dbReference>
<evidence type="ECO:0000256" key="1">
    <source>
        <dbReference type="ARBA" id="ARBA00023054"/>
    </source>
</evidence>
<dbReference type="PANTHER" id="PTHR21694:SF18">
    <property type="entry name" value="COILED-COIL DOMAIN-CONTAINING PROTEIN 63"/>
    <property type="match status" value="1"/>
</dbReference>
<dbReference type="GeneID" id="40314584"/>
<dbReference type="Proteomes" id="UP000284403">
    <property type="component" value="Unassembled WGS sequence"/>
</dbReference>
<name>A0A3R7LGA3_9TRYP</name>
<feature type="coiled-coil region" evidence="2">
    <location>
        <begin position="289"/>
        <end position="316"/>
    </location>
</feature>
<feature type="coiled-coil region" evidence="2">
    <location>
        <begin position="389"/>
        <end position="447"/>
    </location>
</feature>
<feature type="compositionally biased region" description="Basic and acidic residues" evidence="3">
    <location>
        <begin position="553"/>
        <end position="565"/>
    </location>
</feature>
<feature type="domain" description="ODAD1 central coiled coil region" evidence="4">
    <location>
        <begin position="199"/>
        <end position="481"/>
    </location>
</feature>
<dbReference type="OrthoDB" id="273674at2759"/>
<reference evidence="5 6" key="1">
    <citation type="journal article" date="2018" name="BMC Genomics">
        <title>Genomic comparison of Trypanosoma conorhini and Trypanosoma rangeli to Trypanosoma cruzi strains of high and low virulence.</title>
        <authorList>
            <person name="Bradwell K.R."/>
            <person name="Koparde V.N."/>
            <person name="Matveyev A.V."/>
            <person name="Serrano M.G."/>
            <person name="Alves J.M."/>
            <person name="Parikh H."/>
            <person name="Huang B."/>
            <person name="Lee V."/>
            <person name="Espinosa-Alvarez O."/>
            <person name="Ortiz P.A."/>
            <person name="Costa-Martins A.G."/>
            <person name="Teixeira M.M."/>
            <person name="Buck G.A."/>
        </authorList>
    </citation>
    <scope>NUCLEOTIDE SEQUENCE [LARGE SCALE GENOMIC DNA]</scope>
    <source>
        <strain evidence="5 6">025E</strain>
    </source>
</reference>
<feature type="compositionally biased region" description="Low complexity" evidence="3">
    <location>
        <begin position="534"/>
        <end position="544"/>
    </location>
</feature>
<evidence type="ECO:0000256" key="2">
    <source>
        <dbReference type="SAM" id="Coils"/>
    </source>
</evidence>
<dbReference type="InterPro" id="IPR049258">
    <property type="entry name" value="ODAD1_CC"/>
</dbReference>
<gene>
    <name evidence="5" type="ORF">Tco025E_00973</name>
</gene>
<feature type="coiled-coil region" evidence="2">
    <location>
        <begin position="33"/>
        <end position="85"/>
    </location>
</feature>
<dbReference type="PANTHER" id="PTHR21694">
    <property type="entry name" value="COILED-COIL DOMAIN-CONTAINING PROTEIN 63"/>
    <property type="match status" value="1"/>
</dbReference>
<dbReference type="RefSeq" id="XP_029231945.1">
    <property type="nucleotide sequence ID" value="XM_029367912.1"/>
</dbReference>
<keyword evidence="1 2" id="KW-0175">Coiled coil</keyword>
<organism evidence="5 6">
    <name type="scientific">Trypanosoma conorhini</name>
    <dbReference type="NCBI Taxonomy" id="83891"/>
    <lineage>
        <taxon>Eukaryota</taxon>
        <taxon>Discoba</taxon>
        <taxon>Euglenozoa</taxon>
        <taxon>Kinetoplastea</taxon>
        <taxon>Metakinetoplastina</taxon>
        <taxon>Trypanosomatida</taxon>
        <taxon>Trypanosomatidae</taxon>
        <taxon>Trypanosoma</taxon>
    </lineage>
</organism>